<dbReference type="InterPro" id="IPR001128">
    <property type="entry name" value="Cyt_P450"/>
</dbReference>
<keyword evidence="9" id="KW-1185">Reference proteome</keyword>
<dbReference type="PRINTS" id="PR00463">
    <property type="entry name" value="EP450I"/>
</dbReference>
<dbReference type="GO" id="GO:0016705">
    <property type="term" value="F:oxidoreductase activity, acting on paired donors, with incorporation or reduction of molecular oxygen"/>
    <property type="evidence" value="ECO:0007669"/>
    <property type="project" value="InterPro"/>
</dbReference>
<dbReference type="InterPro" id="IPR002401">
    <property type="entry name" value="Cyt_P450_E_grp-I"/>
</dbReference>
<dbReference type="Gene3D" id="1.10.630.10">
    <property type="entry name" value="Cytochrome P450"/>
    <property type="match status" value="1"/>
</dbReference>
<dbReference type="InterPro" id="IPR017972">
    <property type="entry name" value="Cyt_P450_CS"/>
</dbReference>
<dbReference type="PROSITE" id="PS00086">
    <property type="entry name" value="CYTOCHROME_P450"/>
    <property type="match status" value="1"/>
</dbReference>
<organism evidence="8 9">
    <name type="scientific">Colletotrichum liriopes</name>
    <dbReference type="NCBI Taxonomy" id="708192"/>
    <lineage>
        <taxon>Eukaryota</taxon>
        <taxon>Fungi</taxon>
        <taxon>Dikarya</taxon>
        <taxon>Ascomycota</taxon>
        <taxon>Pezizomycotina</taxon>
        <taxon>Sordariomycetes</taxon>
        <taxon>Hypocreomycetidae</taxon>
        <taxon>Glomerellales</taxon>
        <taxon>Glomerellaceae</taxon>
        <taxon>Colletotrichum</taxon>
        <taxon>Colletotrichum spaethianum species complex</taxon>
    </lineage>
</organism>
<feature type="binding site" description="axial binding residue" evidence="6">
    <location>
        <position position="453"/>
    </location>
    <ligand>
        <name>heme</name>
        <dbReference type="ChEBI" id="CHEBI:30413"/>
    </ligand>
    <ligandPart>
        <name>Fe</name>
        <dbReference type="ChEBI" id="CHEBI:18248"/>
    </ligandPart>
</feature>
<evidence type="ECO:0000313" key="8">
    <source>
        <dbReference type="EMBL" id="GJC83589.1"/>
    </source>
</evidence>
<sequence>MGSLWLLAICAFVAYRLSIVLYNLFIHPLKRFPGPPHYAVSWLPKFYRQVYRADYWRHAKTLHEKYGPVVRVGPNELSFSSAQALEDIYGVKTKGKPEFPKDAVFYDVRGTPLNDSMISADKPTHRALRRQVGPAFSEKALKAQEPIIQRYAGMLVSELRDRIQEDVDIVDWVTFATADVMADLSTGESLYCMEKGKMDPFIDMILHVSPFIGLLQLFNRLPLTKLLYKMVSSQKGLKTWLETVDIVAQKAEKREKMGNDRPDFMTLIWAENDDRESWTRDKIINFAQLLFFAGSETSATTLSVVIFHLLTTPHAYKRLADDLRSIERDEEITVSRLASMEYLTACIDEGMRMRPVVAAVIPRVGPPSGGMVDGCYIPEGVSAQRFRFHLQANQHGQTTVGVPQWATHHMDSNFSEPASYLPERWLKCSTEDPRFTADQKGACQPFSKGPRNCLGKGFAYGMMRIFLAKLIWHFDLELKPEDRDWDVKPGFTSVVFWAKPKMHVKLTPVKR</sequence>
<evidence type="ECO:0000256" key="1">
    <source>
        <dbReference type="ARBA" id="ARBA00001971"/>
    </source>
</evidence>
<dbReference type="GO" id="GO:0005506">
    <property type="term" value="F:iron ion binding"/>
    <property type="evidence" value="ECO:0007669"/>
    <property type="project" value="InterPro"/>
</dbReference>
<dbReference type="GO" id="GO:0004497">
    <property type="term" value="F:monooxygenase activity"/>
    <property type="evidence" value="ECO:0007669"/>
    <property type="project" value="UniProtKB-KW"/>
</dbReference>
<evidence type="ECO:0000256" key="3">
    <source>
        <dbReference type="ARBA" id="ARBA00022617"/>
    </source>
</evidence>
<evidence type="ECO:0000256" key="5">
    <source>
        <dbReference type="ARBA" id="ARBA00023004"/>
    </source>
</evidence>
<dbReference type="Proteomes" id="UP001055172">
    <property type="component" value="Unassembled WGS sequence"/>
</dbReference>
<gene>
    <name evidence="8" type="ORF">ColLi_06427</name>
</gene>
<evidence type="ECO:0000313" key="9">
    <source>
        <dbReference type="Proteomes" id="UP001055172"/>
    </source>
</evidence>
<dbReference type="InterPro" id="IPR036396">
    <property type="entry name" value="Cyt_P450_sf"/>
</dbReference>
<keyword evidence="4 6" id="KW-0479">Metal-binding</keyword>
<dbReference type="PANTHER" id="PTHR24305:SF210">
    <property type="entry name" value="CYTOCHROME P450 MONOOXYGENASE ASQL-RELATED"/>
    <property type="match status" value="1"/>
</dbReference>
<keyword evidence="3 6" id="KW-0349">Heme</keyword>
<name>A0AA37LSU3_9PEZI</name>
<dbReference type="CDD" id="cd11058">
    <property type="entry name" value="CYP60B-like"/>
    <property type="match status" value="1"/>
</dbReference>
<accession>A0AA37LSU3</accession>
<dbReference type="SUPFAM" id="SSF48264">
    <property type="entry name" value="Cytochrome P450"/>
    <property type="match status" value="1"/>
</dbReference>
<dbReference type="InterPro" id="IPR050121">
    <property type="entry name" value="Cytochrome_P450_monoxygenase"/>
</dbReference>
<protein>
    <submittedName>
        <fullName evidence="8">Cytochrome P450 monooxygenase aclL</fullName>
    </submittedName>
</protein>
<evidence type="ECO:0000256" key="7">
    <source>
        <dbReference type="RuleBase" id="RU000461"/>
    </source>
</evidence>
<dbReference type="Pfam" id="PF00067">
    <property type="entry name" value="p450"/>
    <property type="match status" value="1"/>
</dbReference>
<evidence type="ECO:0000256" key="6">
    <source>
        <dbReference type="PIRSR" id="PIRSR602401-1"/>
    </source>
</evidence>
<reference evidence="8 9" key="1">
    <citation type="submission" date="2021-07" db="EMBL/GenBank/DDBJ databases">
        <title>Genome data of Colletotrichum spaethianum.</title>
        <authorList>
            <person name="Utami Y.D."/>
            <person name="Hiruma K."/>
        </authorList>
    </citation>
    <scope>NUCLEOTIDE SEQUENCE [LARGE SCALE GENOMIC DNA]</scope>
    <source>
        <strain evidence="8 9">MAFF 242679</strain>
    </source>
</reference>
<keyword evidence="5 6" id="KW-0408">Iron</keyword>
<evidence type="ECO:0000256" key="4">
    <source>
        <dbReference type="ARBA" id="ARBA00022723"/>
    </source>
</evidence>
<comment type="similarity">
    <text evidence="2 7">Belongs to the cytochrome P450 family.</text>
</comment>
<evidence type="ECO:0000256" key="2">
    <source>
        <dbReference type="ARBA" id="ARBA00010617"/>
    </source>
</evidence>
<comment type="cofactor">
    <cofactor evidence="1 6">
        <name>heme</name>
        <dbReference type="ChEBI" id="CHEBI:30413"/>
    </cofactor>
</comment>
<dbReference type="PRINTS" id="PR00385">
    <property type="entry name" value="P450"/>
</dbReference>
<comment type="caution">
    <text evidence="8">The sequence shown here is derived from an EMBL/GenBank/DDBJ whole genome shotgun (WGS) entry which is preliminary data.</text>
</comment>
<dbReference type="PANTHER" id="PTHR24305">
    <property type="entry name" value="CYTOCHROME P450"/>
    <property type="match status" value="1"/>
</dbReference>
<proteinExistence type="inferred from homology"/>
<dbReference type="AlphaFoldDB" id="A0AA37LSU3"/>
<dbReference type="GO" id="GO:0020037">
    <property type="term" value="F:heme binding"/>
    <property type="evidence" value="ECO:0007669"/>
    <property type="project" value="InterPro"/>
</dbReference>
<dbReference type="EMBL" id="BPPX01000012">
    <property type="protein sequence ID" value="GJC83589.1"/>
    <property type="molecule type" value="Genomic_DNA"/>
</dbReference>
<keyword evidence="7 8" id="KW-0503">Monooxygenase</keyword>
<keyword evidence="7" id="KW-0560">Oxidoreductase</keyword>